<accession>A0ABM1E442</accession>
<gene>
    <name evidence="6" type="primary">LOC106808662</name>
</gene>
<dbReference type="InterPro" id="IPR035892">
    <property type="entry name" value="C2_domain_sf"/>
</dbReference>
<evidence type="ECO:0000256" key="1">
    <source>
        <dbReference type="ARBA" id="ARBA00004172"/>
    </source>
</evidence>
<dbReference type="RefSeq" id="XP_014666963.1">
    <property type="nucleotide sequence ID" value="XM_014811477.1"/>
</dbReference>
<evidence type="ECO:0000256" key="3">
    <source>
        <dbReference type="SAM" id="MobiDB-lite"/>
    </source>
</evidence>
<dbReference type="PANTHER" id="PTHR15746:SF23">
    <property type="entry name" value="RAB11 INTERACTING PROTEIN, ISOFORM A"/>
    <property type="match status" value="1"/>
</dbReference>
<name>A0ABM1E442_PRICU</name>
<dbReference type="InterPro" id="IPR037789">
    <property type="entry name" value="FIP_classI"/>
</dbReference>
<dbReference type="SUPFAM" id="SSF49562">
    <property type="entry name" value="C2 domain (Calcium/lipid-binding domain, CaLB)"/>
    <property type="match status" value="1"/>
</dbReference>
<keyword evidence="2" id="KW-0967">Endosome</keyword>
<feature type="region of interest" description="Disordered" evidence="3">
    <location>
        <begin position="142"/>
        <end position="165"/>
    </location>
</feature>
<sequence length="165" mass="18139">MLHACSISSLCSDVLRARHLVGKGKAGTNDAYVVMQLGKAKYQTSVQDKAIDPEWNEECDFELPTEASAIELTVLHKDVIGLDKFLGRCLIMLADLDEYGMPLTRWVELGGRHDNKDSKYRGELEVRLTCIVRNHTEASPEQGKLKKAAAVGSRFSTSPTVSGTS</sequence>
<evidence type="ECO:0000313" key="6">
    <source>
        <dbReference type="RefSeq" id="XP_014666963.1"/>
    </source>
</evidence>
<dbReference type="GeneID" id="106808662"/>
<reference evidence="6" key="1">
    <citation type="submission" date="2025-08" db="UniProtKB">
        <authorList>
            <consortium name="RefSeq"/>
        </authorList>
    </citation>
    <scope>IDENTIFICATION</scope>
</reference>
<evidence type="ECO:0000313" key="5">
    <source>
        <dbReference type="Proteomes" id="UP000695022"/>
    </source>
</evidence>
<organism evidence="5 6">
    <name type="scientific">Priapulus caudatus</name>
    <name type="common">Priapulid worm</name>
    <dbReference type="NCBI Taxonomy" id="37621"/>
    <lineage>
        <taxon>Eukaryota</taxon>
        <taxon>Metazoa</taxon>
        <taxon>Ecdysozoa</taxon>
        <taxon>Scalidophora</taxon>
        <taxon>Priapulida</taxon>
        <taxon>Priapulimorpha</taxon>
        <taxon>Priapulimorphida</taxon>
        <taxon>Priapulidae</taxon>
        <taxon>Priapulus</taxon>
    </lineage>
</organism>
<protein>
    <submittedName>
        <fullName evidence="6">Rab11 family-interacting protein 2-like isoform X1</fullName>
    </submittedName>
</protein>
<dbReference type="SMART" id="SM00239">
    <property type="entry name" value="C2"/>
    <property type="match status" value="1"/>
</dbReference>
<proteinExistence type="predicted"/>
<dbReference type="Gene3D" id="2.60.40.150">
    <property type="entry name" value="C2 domain"/>
    <property type="match status" value="1"/>
</dbReference>
<dbReference type="InterPro" id="IPR000008">
    <property type="entry name" value="C2_dom"/>
</dbReference>
<dbReference type="Proteomes" id="UP000695022">
    <property type="component" value="Unplaced"/>
</dbReference>
<evidence type="ECO:0000259" key="4">
    <source>
        <dbReference type="PROSITE" id="PS50004"/>
    </source>
</evidence>
<dbReference type="PANTHER" id="PTHR15746">
    <property type="entry name" value="RAB11-RELATED"/>
    <property type="match status" value="1"/>
</dbReference>
<comment type="subcellular location">
    <subcellularLocation>
        <location evidence="1">Recycling endosome</location>
    </subcellularLocation>
</comment>
<keyword evidence="5" id="KW-1185">Reference proteome</keyword>
<feature type="domain" description="C2" evidence="4">
    <location>
        <begin position="1"/>
        <end position="107"/>
    </location>
</feature>
<feature type="compositionally biased region" description="Polar residues" evidence="3">
    <location>
        <begin position="154"/>
        <end position="165"/>
    </location>
</feature>
<dbReference type="PROSITE" id="PS50004">
    <property type="entry name" value="C2"/>
    <property type="match status" value="1"/>
</dbReference>
<dbReference type="Pfam" id="PF00168">
    <property type="entry name" value="C2"/>
    <property type="match status" value="1"/>
</dbReference>
<evidence type="ECO:0000256" key="2">
    <source>
        <dbReference type="ARBA" id="ARBA00022753"/>
    </source>
</evidence>